<feature type="transmembrane region" description="Helical" evidence="1">
    <location>
        <begin position="12"/>
        <end position="29"/>
    </location>
</feature>
<keyword evidence="1" id="KW-0812">Transmembrane</keyword>
<gene>
    <name evidence="2" type="ORF">UY58_C0008G0005</name>
</gene>
<comment type="caution">
    <text evidence="2">The sequence shown here is derived from an EMBL/GenBank/DDBJ whole genome shotgun (WGS) entry which is preliminary data.</text>
</comment>
<feature type="transmembrane region" description="Helical" evidence="1">
    <location>
        <begin position="35"/>
        <end position="54"/>
    </location>
</feature>
<feature type="transmembrane region" description="Helical" evidence="1">
    <location>
        <begin position="116"/>
        <end position="135"/>
    </location>
</feature>
<dbReference type="Proteomes" id="UP000033982">
    <property type="component" value="Unassembled WGS sequence"/>
</dbReference>
<accession>A0A0G1ZDH3</accession>
<feature type="transmembrane region" description="Helical" evidence="1">
    <location>
        <begin position="142"/>
        <end position="160"/>
    </location>
</feature>
<name>A0A0G1ZDH3_9BACT</name>
<keyword evidence="1" id="KW-0472">Membrane</keyword>
<sequence>MRNATAILTANSYYANGLYFLLLIVLRTYLDQRSFFTLIGWSWLAFTAASYIVIEYFVNLSPRIAANLYARRFAFMLFVLGCCALIGFGFFLSAFYRGTNFLSAISNMALQAMLRGLLIGVVIRMLLTAVFARILRAYSEQIQKNLLLSGVVLFLLSFPSAEEDHFLVGCYFFGSGLGFSLHYLIRSQEHRRASALRIFGHFHELLQGWLKEGIERHEHDARDAIADLDWKRLDQILKRDQSTTRLVILKAARDRMKGNYSEALLAIDKELGNDKRFMDMDNVLHLSRALNLGELAGDSDKSKREQMFQALEEACGQKGACFLAEATYALRLAEDASFEKNEKVHTAWPHMLKAVQLNEADKKPRPEAFVLGTTIPVTRTFLLDTYGYVLFKEGYRRLSRSLFTHCIYVDPNFSSPYLHLAEWYIICRPNNDNATKVAKLCLEIAILLEGKKASLIRIRAETKLGELNTSRKENVVELPELPHEIKEIDPTVQF</sequence>
<dbReference type="EMBL" id="LCQN01000008">
    <property type="protein sequence ID" value="KKW17229.1"/>
    <property type="molecule type" value="Genomic_DNA"/>
</dbReference>
<evidence type="ECO:0000256" key="1">
    <source>
        <dbReference type="SAM" id="Phobius"/>
    </source>
</evidence>
<evidence type="ECO:0000313" key="2">
    <source>
        <dbReference type="EMBL" id="KKW17229.1"/>
    </source>
</evidence>
<feature type="transmembrane region" description="Helical" evidence="1">
    <location>
        <begin position="166"/>
        <end position="185"/>
    </location>
</feature>
<feature type="transmembrane region" description="Helical" evidence="1">
    <location>
        <begin position="75"/>
        <end position="96"/>
    </location>
</feature>
<proteinExistence type="predicted"/>
<keyword evidence="1" id="KW-1133">Transmembrane helix</keyword>
<dbReference type="AlphaFoldDB" id="A0A0G1ZDH3"/>
<reference evidence="2 3" key="1">
    <citation type="journal article" date="2015" name="Nature">
        <title>rRNA introns, odd ribosomes, and small enigmatic genomes across a large radiation of phyla.</title>
        <authorList>
            <person name="Brown C.T."/>
            <person name="Hug L.A."/>
            <person name="Thomas B.C."/>
            <person name="Sharon I."/>
            <person name="Castelle C.J."/>
            <person name="Singh A."/>
            <person name="Wilkins M.J."/>
            <person name="Williams K.H."/>
            <person name="Banfield J.F."/>
        </authorList>
    </citation>
    <scope>NUCLEOTIDE SEQUENCE [LARGE SCALE GENOMIC DNA]</scope>
</reference>
<evidence type="ECO:0000313" key="3">
    <source>
        <dbReference type="Proteomes" id="UP000033982"/>
    </source>
</evidence>
<organism evidence="2 3">
    <name type="scientific">Candidatus Magasanikbacteria bacterium GW2011_GWA2_50_22</name>
    <dbReference type="NCBI Taxonomy" id="1619043"/>
    <lineage>
        <taxon>Bacteria</taxon>
        <taxon>Candidatus Magasanikiibacteriota</taxon>
    </lineage>
</organism>
<protein>
    <submittedName>
        <fullName evidence="2">Uncharacterized protein</fullName>
    </submittedName>
</protein>